<dbReference type="Pfam" id="PF04391">
    <property type="entry name" value="DUF533"/>
    <property type="match status" value="1"/>
</dbReference>
<organism evidence="2 3">
    <name type="scientific">Marinimicrococcus flavescens</name>
    <dbReference type="NCBI Taxonomy" id="3031815"/>
    <lineage>
        <taxon>Bacteria</taxon>
        <taxon>Pseudomonadati</taxon>
        <taxon>Pseudomonadota</taxon>
        <taxon>Alphaproteobacteria</taxon>
        <taxon>Geminicoccales</taxon>
        <taxon>Geminicoccaceae</taxon>
        <taxon>Marinimicrococcus</taxon>
    </lineage>
</organism>
<dbReference type="CDD" id="cd07178">
    <property type="entry name" value="terB_like_YebE"/>
    <property type="match status" value="1"/>
</dbReference>
<feature type="compositionally biased region" description="Basic and acidic residues" evidence="1">
    <location>
        <begin position="127"/>
        <end position="139"/>
    </location>
</feature>
<evidence type="ECO:0000256" key="1">
    <source>
        <dbReference type="SAM" id="MobiDB-lite"/>
    </source>
</evidence>
<protein>
    <submittedName>
        <fullName evidence="2">Tellurite resistance TerB family protein</fullName>
    </submittedName>
</protein>
<evidence type="ECO:0000313" key="3">
    <source>
        <dbReference type="Proteomes" id="UP001301140"/>
    </source>
</evidence>
<proteinExistence type="predicted"/>
<feature type="region of interest" description="Disordered" evidence="1">
    <location>
        <begin position="127"/>
        <end position="147"/>
    </location>
</feature>
<dbReference type="InterPro" id="IPR029024">
    <property type="entry name" value="TerB-like"/>
</dbReference>
<comment type="caution">
    <text evidence="2">The sequence shown here is derived from an EMBL/GenBank/DDBJ whole genome shotgun (WGS) entry which is preliminary data.</text>
</comment>
<reference evidence="2 3" key="1">
    <citation type="submission" date="2023-03" db="EMBL/GenBank/DDBJ databases">
        <title>YIM 152171 draft genome.</title>
        <authorList>
            <person name="Yang Z."/>
        </authorList>
    </citation>
    <scope>NUCLEOTIDE SEQUENCE [LARGE SCALE GENOMIC DNA]</scope>
    <source>
        <strain evidence="2 3">YIM 152171</strain>
    </source>
</reference>
<dbReference type="Proteomes" id="UP001301140">
    <property type="component" value="Unassembled WGS sequence"/>
</dbReference>
<evidence type="ECO:0000313" key="2">
    <source>
        <dbReference type="EMBL" id="MDF1585861.1"/>
    </source>
</evidence>
<dbReference type="InterPro" id="IPR007486">
    <property type="entry name" value="YebE"/>
</dbReference>
<dbReference type="AlphaFoldDB" id="A0AAP3UZ32"/>
<dbReference type="EMBL" id="JARGEQ010000047">
    <property type="protein sequence ID" value="MDF1585861.1"/>
    <property type="molecule type" value="Genomic_DNA"/>
</dbReference>
<dbReference type="SUPFAM" id="SSF158682">
    <property type="entry name" value="TerB-like"/>
    <property type="match status" value="1"/>
</dbReference>
<gene>
    <name evidence="2" type="ORF">PZ740_05620</name>
</gene>
<keyword evidence="3" id="KW-1185">Reference proteome</keyword>
<name>A0AAP3UZ32_9PROT</name>
<dbReference type="RefSeq" id="WP_327788282.1">
    <property type="nucleotide sequence ID" value="NZ_JARGEQ010000047.1"/>
</dbReference>
<accession>A0AAP3UZ32</accession>
<dbReference type="Gene3D" id="1.10.3680.10">
    <property type="entry name" value="TerB-like"/>
    <property type="match status" value="1"/>
</dbReference>
<sequence length="273" mass="27308">MFDAKRLLGAMMEARSGSSAGSRLDKAAGSGGLGEAAAALGQMFKGSGSAGTGGGLGGALGSLAGMARSALDDPKGQLKAGNPVATGGLGALAGGLFGGRGGALGGGLLAVLGTIAYSAMQKAGHEGEAREAIEQDAKRPGASAVPVDEAQASATATLLIRAMVSAAKADGQIDGTEMQRILGHLDEAGVDPEERNFVLEEMRRPVDIEALAADARSPALAAELYAASLLAIEVDTEAERAYLQRLARTTGLAPEVVSQIHRHLDVPEAPATA</sequence>